<sequence>MSPMSSPTKTIKPVPPAPPSTRAPEEDQEEMNEEEAIIEVDNENQAEIPVENLEIAQEENQEEIVQEDEFQDSNELVIDERLEQEINKDLKQANLEEEEQGIEDLLENNDGNNSDKEVEELLKLAGDDDFDDQQIEDLIKSDNE</sequence>
<dbReference type="EMBL" id="MLAK01000001">
    <property type="protein sequence ID" value="OHT17620.1"/>
    <property type="molecule type" value="Genomic_DNA"/>
</dbReference>
<dbReference type="GeneID" id="94824479"/>
<evidence type="ECO:0000256" key="1">
    <source>
        <dbReference type="SAM" id="MobiDB-lite"/>
    </source>
</evidence>
<feature type="region of interest" description="Disordered" evidence="1">
    <location>
        <begin position="1"/>
        <end position="45"/>
    </location>
</feature>
<protein>
    <submittedName>
        <fullName evidence="2">Uncharacterized protein</fullName>
    </submittedName>
</protein>
<dbReference type="VEuPathDB" id="TrichDB:TRFO_00886"/>
<evidence type="ECO:0000313" key="2">
    <source>
        <dbReference type="EMBL" id="OHT17620.1"/>
    </source>
</evidence>
<accession>A0A1J4L6I9</accession>
<feature type="compositionally biased region" description="Acidic residues" evidence="1">
    <location>
        <begin position="26"/>
        <end position="44"/>
    </location>
</feature>
<feature type="region of interest" description="Disordered" evidence="1">
    <location>
        <begin position="91"/>
        <end position="117"/>
    </location>
</feature>
<dbReference type="Proteomes" id="UP000179807">
    <property type="component" value="Unassembled WGS sequence"/>
</dbReference>
<dbReference type="AlphaFoldDB" id="A0A1J4L6I9"/>
<proteinExistence type="predicted"/>
<keyword evidence="3" id="KW-1185">Reference proteome</keyword>
<name>A0A1J4L6I9_9EUKA</name>
<organism evidence="2 3">
    <name type="scientific">Tritrichomonas foetus</name>
    <dbReference type="NCBI Taxonomy" id="1144522"/>
    <lineage>
        <taxon>Eukaryota</taxon>
        <taxon>Metamonada</taxon>
        <taxon>Parabasalia</taxon>
        <taxon>Tritrichomonadida</taxon>
        <taxon>Tritrichomonadidae</taxon>
        <taxon>Tritrichomonas</taxon>
    </lineage>
</organism>
<comment type="caution">
    <text evidence="2">The sequence shown here is derived from an EMBL/GenBank/DDBJ whole genome shotgun (WGS) entry which is preliminary data.</text>
</comment>
<evidence type="ECO:0000313" key="3">
    <source>
        <dbReference type="Proteomes" id="UP000179807"/>
    </source>
</evidence>
<gene>
    <name evidence="2" type="ORF">TRFO_00886</name>
</gene>
<feature type="compositionally biased region" description="Acidic residues" evidence="1">
    <location>
        <begin position="95"/>
        <end position="107"/>
    </location>
</feature>
<dbReference type="RefSeq" id="XP_068370756.1">
    <property type="nucleotide sequence ID" value="XM_068489775.1"/>
</dbReference>
<reference evidence="2" key="1">
    <citation type="submission" date="2016-10" db="EMBL/GenBank/DDBJ databases">
        <authorList>
            <person name="Benchimol M."/>
            <person name="Almeida L.G."/>
            <person name="Vasconcelos A.T."/>
            <person name="Perreira-Neves A."/>
            <person name="Rosa I.A."/>
            <person name="Tasca T."/>
            <person name="Bogo M.R."/>
            <person name="de Souza W."/>
        </authorList>
    </citation>
    <scope>NUCLEOTIDE SEQUENCE [LARGE SCALE GENOMIC DNA]</scope>
    <source>
        <strain evidence="2">K</strain>
    </source>
</reference>